<dbReference type="GO" id="GO:0016787">
    <property type="term" value="F:hydrolase activity"/>
    <property type="evidence" value="ECO:0007669"/>
    <property type="project" value="UniProtKB-KW"/>
</dbReference>
<dbReference type="InterPro" id="IPR036412">
    <property type="entry name" value="HAD-like_sf"/>
</dbReference>
<accession>A0A1L6TG16</accession>
<gene>
    <name evidence="1" type="ORF">KU39_94</name>
</gene>
<dbReference type="InterPro" id="IPR052550">
    <property type="entry name" value="Pyrimidine_5'-ntase_YjjG"/>
</dbReference>
<evidence type="ECO:0000313" key="2">
    <source>
        <dbReference type="Proteomes" id="UP000029558"/>
    </source>
</evidence>
<dbReference type="PANTHER" id="PTHR47478">
    <property type="match status" value="1"/>
</dbReference>
<dbReference type="SUPFAM" id="SSF56784">
    <property type="entry name" value="HAD-like"/>
    <property type="match status" value="1"/>
</dbReference>
<dbReference type="AlphaFoldDB" id="A0A1L6TG16"/>
<evidence type="ECO:0000313" key="1">
    <source>
        <dbReference type="EMBL" id="ALB21282.1"/>
    </source>
</evidence>
<dbReference type="EMBL" id="CP012508">
    <property type="protein sequence ID" value="ALB21282.1"/>
    <property type="molecule type" value="Genomic_DNA"/>
</dbReference>
<dbReference type="Gene3D" id="3.40.50.1000">
    <property type="entry name" value="HAD superfamily/HAD-like"/>
    <property type="match status" value="1"/>
</dbReference>
<keyword evidence="1" id="KW-0378">Hydrolase</keyword>
<dbReference type="InterPro" id="IPR006439">
    <property type="entry name" value="HAD-SF_hydro_IA"/>
</dbReference>
<protein>
    <submittedName>
        <fullName evidence="1">HAD family hydrolase</fullName>
    </submittedName>
</protein>
<dbReference type="Pfam" id="PF00702">
    <property type="entry name" value="Hydrolase"/>
    <property type="match status" value="1"/>
</dbReference>
<sequence>MEDYQCLIFDLDDTLYNFSYAQSIALEKLYARYFGDVCRYDDFKERYQAINRSYWQQVEAGVIRAGQLSVLRFTELKECFKTTALVKDLVEFYHHESCTLPAWCQGAEQALPLLTKQFSCALLSNGTRRDQLAKLQALGLMDDFYPVIFSDELGVSKPNSDIFQPILNTLNVQPKDCLLIGDSLTSDYQAALNIGMDFCWFNEKKVKYSGELSPKIEINSLMELVRYLRMAQATVDDERLQSK</sequence>
<dbReference type="OrthoDB" id="367448at2"/>
<dbReference type="SFLD" id="SFLDG01129">
    <property type="entry name" value="C1.5:_HAD__Beta-PGM__Phosphata"/>
    <property type="match status" value="1"/>
</dbReference>
<dbReference type="NCBIfam" id="TIGR01549">
    <property type="entry name" value="HAD-SF-IA-v1"/>
    <property type="match status" value="1"/>
</dbReference>
<organism evidence="1 2">
    <name type="scientific">Piscirickettsia salmonis</name>
    <dbReference type="NCBI Taxonomy" id="1238"/>
    <lineage>
        <taxon>Bacteria</taxon>
        <taxon>Pseudomonadati</taxon>
        <taxon>Pseudomonadota</taxon>
        <taxon>Gammaproteobacteria</taxon>
        <taxon>Thiotrichales</taxon>
        <taxon>Piscirickettsiaceae</taxon>
        <taxon>Piscirickettsia</taxon>
    </lineage>
</organism>
<dbReference type="SFLD" id="SFLDS00003">
    <property type="entry name" value="Haloacid_Dehalogenase"/>
    <property type="match status" value="1"/>
</dbReference>
<dbReference type="Gene3D" id="1.10.150.240">
    <property type="entry name" value="Putative phosphatase, domain 2"/>
    <property type="match status" value="1"/>
</dbReference>
<dbReference type="PRINTS" id="PR00413">
    <property type="entry name" value="HADHALOGNASE"/>
</dbReference>
<dbReference type="RefSeq" id="WP_027243064.1">
    <property type="nucleotide sequence ID" value="NZ_CP012508.1"/>
</dbReference>
<dbReference type="InterPro" id="IPR023214">
    <property type="entry name" value="HAD_sf"/>
</dbReference>
<dbReference type="InterPro" id="IPR023198">
    <property type="entry name" value="PGP-like_dom2"/>
</dbReference>
<name>A0A1L6TG16_PISSA</name>
<dbReference type="Proteomes" id="UP000029558">
    <property type="component" value="Chromosome"/>
</dbReference>
<proteinExistence type="predicted"/>
<dbReference type="PANTHER" id="PTHR47478:SF1">
    <property type="entry name" value="PYRIMIDINE 5'-NUCLEOTIDASE YJJG"/>
    <property type="match status" value="1"/>
</dbReference>
<reference evidence="1 2" key="1">
    <citation type="journal article" date="2014" name="Genome Announc.">
        <title>Comparative Genome Analysis of Two Isolates of the Fish Pathogen Piscirickettsia salmonis from Different Hosts Reveals Major Differences in Virulence-Associated Secretion Systems.</title>
        <authorList>
            <person name="Bohle H."/>
            <person name="Henriquez P."/>
            <person name="Grothusen H."/>
            <person name="Navas E."/>
            <person name="Sandoval A."/>
            <person name="Bustamante F."/>
            <person name="Bustos P."/>
            <person name="Mancilla M."/>
        </authorList>
    </citation>
    <scope>NUCLEOTIDE SEQUENCE [LARGE SCALE GENOMIC DNA]</scope>
    <source>
        <strain evidence="2">B1-32597</strain>
    </source>
</reference>